<proteinExistence type="predicted"/>
<protein>
    <submittedName>
        <fullName evidence="1">Uncharacterized protein</fullName>
    </submittedName>
</protein>
<organism evidence="1 2">
    <name type="scientific">Gymnopus androsaceus JB14</name>
    <dbReference type="NCBI Taxonomy" id="1447944"/>
    <lineage>
        <taxon>Eukaryota</taxon>
        <taxon>Fungi</taxon>
        <taxon>Dikarya</taxon>
        <taxon>Basidiomycota</taxon>
        <taxon>Agaricomycotina</taxon>
        <taxon>Agaricomycetes</taxon>
        <taxon>Agaricomycetidae</taxon>
        <taxon>Agaricales</taxon>
        <taxon>Marasmiineae</taxon>
        <taxon>Omphalotaceae</taxon>
        <taxon>Gymnopus</taxon>
    </lineage>
</organism>
<gene>
    <name evidence="1" type="ORF">BT96DRAFT_841738</name>
</gene>
<feature type="non-terminal residue" evidence="1">
    <location>
        <position position="1"/>
    </location>
</feature>
<dbReference type="OrthoDB" id="3264316at2759"/>
<evidence type="ECO:0000313" key="1">
    <source>
        <dbReference type="EMBL" id="KAE9384777.1"/>
    </source>
</evidence>
<reference evidence="1" key="1">
    <citation type="journal article" date="2019" name="Environ. Microbiol.">
        <title>Fungal ecological strategies reflected in gene transcription - a case study of two litter decomposers.</title>
        <authorList>
            <person name="Barbi F."/>
            <person name="Kohler A."/>
            <person name="Barry K."/>
            <person name="Baskaran P."/>
            <person name="Daum C."/>
            <person name="Fauchery L."/>
            <person name="Ihrmark K."/>
            <person name="Kuo A."/>
            <person name="LaButti K."/>
            <person name="Lipzen A."/>
            <person name="Morin E."/>
            <person name="Grigoriev I.V."/>
            <person name="Henrissat B."/>
            <person name="Lindahl B."/>
            <person name="Martin F."/>
        </authorList>
    </citation>
    <scope>NUCLEOTIDE SEQUENCE</scope>
    <source>
        <strain evidence="1">JB14</strain>
    </source>
</reference>
<dbReference type="AlphaFoldDB" id="A0A6A4GHB6"/>
<dbReference type="Proteomes" id="UP000799118">
    <property type="component" value="Unassembled WGS sequence"/>
</dbReference>
<keyword evidence="2" id="KW-1185">Reference proteome</keyword>
<dbReference type="EMBL" id="ML770083">
    <property type="protein sequence ID" value="KAE9384777.1"/>
    <property type="molecule type" value="Genomic_DNA"/>
</dbReference>
<name>A0A6A4GHB6_9AGAR</name>
<evidence type="ECO:0000313" key="2">
    <source>
        <dbReference type="Proteomes" id="UP000799118"/>
    </source>
</evidence>
<accession>A0A6A4GHB6</accession>
<sequence>DVHTRWNYTHAMIQRGLMLREAIDAWTLSYKETEDLFILLNQWKLLGELADLLEVSIWLMIA</sequence>